<comment type="caution">
    <text evidence="1">The sequence shown here is derived from an EMBL/GenBank/DDBJ whole genome shotgun (WGS) entry which is preliminary data.</text>
</comment>
<gene>
    <name evidence="1" type="ORF">HNP81_001643</name>
</gene>
<name>A0ABR6CMY2_9BACI</name>
<accession>A0ABR6CMY2</accession>
<reference evidence="1 2" key="1">
    <citation type="submission" date="2020-08" db="EMBL/GenBank/DDBJ databases">
        <title>Genomic Encyclopedia of Type Strains, Phase IV (KMG-IV): sequencing the most valuable type-strain genomes for metagenomic binning, comparative biology and taxonomic classification.</title>
        <authorList>
            <person name="Goeker M."/>
        </authorList>
    </citation>
    <scope>NUCLEOTIDE SEQUENCE [LARGE SCALE GENOMIC DNA]</scope>
    <source>
        <strain evidence="1 2">DSM 105481</strain>
    </source>
</reference>
<dbReference type="Proteomes" id="UP000626697">
    <property type="component" value="Unassembled WGS sequence"/>
</dbReference>
<keyword evidence="2" id="KW-1185">Reference proteome</keyword>
<organism evidence="1 2">
    <name type="scientific">Peribacillus huizhouensis</name>
    <dbReference type="NCBI Taxonomy" id="1501239"/>
    <lineage>
        <taxon>Bacteria</taxon>
        <taxon>Bacillati</taxon>
        <taxon>Bacillota</taxon>
        <taxon>Bacilli</taxon>
        <taxon>Bacillales</taxon>
        <taxon>Bacillaceae</taxon>
        <taxon>Peribacillus</taxon>
    </lineage>
</organism>
<proteinExistence type="predicted"/>
<evidence type="ECO:0000313" key="1">
    <source>
        <dbReference type="EMBL" id="MBA9026358.1"/>
    </source>
</evidence>
<evidence type="ECO:0000313" key="2">
    <source>
        <dbReference type="Proteomes" id="UP000626697"/>
    </source>
</evidence>
<protein>
    <submittedName>
        <fullName evidence="1">Uncharacterized protein</fullName>
    </submittedName>
</protein>
<dbReference type="EMBL" id="JACJHX010000004">
    <property type="protein sequence ID" value="MBA9026358.1"/>
    <property type="molecule type" value="Genomic_DNA"/>
</dbReference>
<sequence>MSRILVISSMNMDNGETIQGIETSFFSGGKSALQAAQPQ</sequence>